<feature type="compositionally biased region" description="Basic and acidic residues" evidence="1">
    <location>
        <begin position="731"/>
        <end position="740"/>
    </location>
</feature>
<accession>A0A5S6PFE6</accession>
<reference evidence="4" key="1">
    <citation type="journal article" date="2007" name="Science">
        <title>Draft genome of the filarial nematode parasite Brugia malayi.</title>
        <authorList>
            <person name="Ghedin E."/>
            <person name="Wang S."/>
            <person name="Spiro D."/>
            <person name="Caler E."/>
            <person name="Zhao Q."/>
            <person name="Crabtree J."/>
            <person name="Allen J.E."/>
            <person name="Delcher A.L."/>
            <person name="Guiliano D.B."/>
            <person name="Miranda-Saavedra D."/>
            <person name="Angiuoli S.V."/>
            <person name="Creasy T."/>
            <person name="Amedeo P."/>
            <person name="Haas B."/>
            <person name="El-Sayed N.M."/>
            <person name="Wortman J.R."/>
            <person name="Feldblyum T."/>
            <person name="Tallon L."/>
            <person name="Schatz M."/>
            <person name="Shumway M."/>
            <person name="Koo H."/>
            <person name="Salzberg S.L."/>
            <person name="Schobel S."/>
            <person name="Pertea M."/>
            <person name="Pop M."/>
            <person name="White O."/>
            <person name="Barton G.J."/>
            <person name="Carlow C.K."/>
            <person name="Crawford M.J."/>
            <person name="Daub J."/>
            <person name="Dimmic M.W."/>
            <person name="Estes C.F."/>
            <person name="Foster J.M."/>
            <person name="Ganatra M."/>
            <person name="Gregory W.F."/>
            <person name="Johnson N.M."/>
            <person name="Jin J."/>
            <person name="Komuniecki R."/>
            <person name="Korf I."/>
            <person name="Kumar S."/>
            <person name="Laney S."/>
            <person name="Li B.W."/>
            <person name="Li W."/>
            <person name="Lindblom T.H."/>
            <person name="Lustigman S."/>
            <person name="Ma D."/>
            <person name="Maina C.V."/>
            <person name="Martin D.M."/>
            <person name="McCarter J.P."/>
            <person name="McReynolds L."/>
            <person name="Mitreva M."/>
            <person name="Nutman T.B."/>
            <person name="Parkinson J."/>
            <person name="Peregrin-Alvarez J.M."/>
            <person name="Poole C."/>
            <person name="Ren Q."/>
            <person name="Saunders L."/>
            <person name="Sluder A.E."/>
            <person name="Smith K."/>
            <person name="Stanke M."/>
            <person name="Unnasch T.R."/>
            <person name="Ware J."/>
            <person name="Wei A.D."/>
            <person name="Weil G."/>
            <person name="Williams D.J."/>
            <person name="Zhang Y."/>
            <person name="Williams S.A."/>
            <person name="Fraser-Liggett C."/>
            <person name="Slatko B."/>
            <person name="Blaxter M.L."/>
            <person name="Scott A.L."/>
        </authorList>
    </citation>
    <scope>NUCLEOTIDE SEQUENCE</scope>
    <source>
        <strain evidence="4">FR3</strain>
    </source>
</reference>
<feature type="compositionally biased region" description="Polar residues" evidence="1">
    <location>
        <begin position="506"/>
        <end position="516"/>
    </location>
</feature>
<dbReference type="AlphaFoldDB" id="A0A4E9F5M1"/>
<feature type="region of interest" description="Disordered" evidence="1">
    <location>
        <begin position="1237"/>
        <end position="1260"/>
    </location>
</feature>
<accession>A0A4E9F5M1</accession>
<gene>
    <name evidence="3 5" type="primary">Bm18112</name>
    <name evidence="3" type="ORF">BM_BM18112</name>
</gene>
<feature type="signal peptide" evidence="2">
    <location>
        <begin position="1"/>
        <end position="18"/>
    </location>
</feature>
<feature type="region of interest" description="Disordered" evidence="1">
    <location>
        <begin position="506"/>
        <end position="530"/>
    </location>
</feature>
<feature type="compositionally biased region" description="Polar residues" evidence="1">
    <location>
        <begin position="904"/>
        <end position="914"/>
    </location>
</feature>
<feature type="region of interest" description="Disordered" evidence="1">
    <location>
        <begin position="726"/>
        <end position="747"/>
    </location>
</feature>
<evidence type="ECO:0000313" key="4">
    <source>
        <dbReference type="Proteomes" id="UP000006672"/>
    </source>
</evidence>
<feature type="region of interest" description="Disordered" evidence="1">
    <location>
        <begin position="240"/>
        <end position="266"/>
    </location>
</feature>
<dbReference type="EMBL" id="CAAKNF010000196">
    <property type="protein sequence ID" value="VIO89481.1"/>
    <property type="molecule type" value="Genomic_DNA"/>
</dbReference>
<feature type="region of interest" description="Disordered" evidence="1">
    <location>
        <begin position="367"/>
        <end position="397"/>
    </location>
</feature>
<feature type="compositionally biased region" description="Polar residues" evidence="1">
    <location>
        <begin position="566"/>
        <end position="583"/>
    </location>
</feature>
<proteinExistence type="predicted"/>
<feature type="compositionally biased region" description="Polar residues" evidence="1">
    <location>
        <begin position="1570"/>
        <end position="1580"/>
    </location>
</feature>
<reference evidence="3" key="2">
    <citation type="submission" date="2019-04" db="EMBL/GenBank/DDBJ databases">
        <authorList>
            <person name="Howe K."/>
            <person name="Paulini M."/>
            <person name="Williams G."/>
        </authorList>
    </citation>
    <scope>NUCLEOTIDE SEQUENCE [LARGE SCALE GENOMIC DNA]</scope>
    <source>
        <strain evidence="3">FR3</strain>
    </source>
</reference>
<feature type="compositionally biased region" description="Polar residues" evidence="1">
    <location>
        <begin position="367"/>
        <end position="382"/>
    </location>
</feature>
<reference evidence="5" key="3">
    <citation type="submission" date="2019-12" db="UniProtKB">
        <authorList>
            <consortium name="WormBaseParasite"/>
        </authorList>
    </citation>
    <scope>IDENTIFICATION</scope>
</reference>
<feature type="region of interest" description="Disordered" evidence="1">
    <location>
        <begin position="1570"/>
        <end position="1595"/>
    </location>
</feature>
<keyword evidence="4" id="KW-1185">Reference proteome</keyword>
<feature type="region of interest" description="Disordered" evidence="1">
    <location>
        <begin position="1390"/>
        <end position="1411"/>
    </location>
</feature>
<evidence type="ECO:0000313" key="3">
    <source>
        <dbReference type="EMBL" id="VIO89481.1"/>
    </source>
</evidence>
<dbReference type="OrthoDB" id="5878021at2759"/>
<sequence>MYNLLLLVLLFCVPATISTESALHKKAHANGQKEYSFMKEIKKNQCTCTCSCIPQTEKDKNTATSAESSTWTIAEETTYNTEIWKTDKTSKHHSEEHKGTKPSTYILMSTTQAINENDFEEKILEELEKIIQHQELGEKRKTTYMEASVSPSAGTVPLGLGVSVGLFSKPELSVSMKSTISAIETGIEGRTQEEEEEEEYKKLGKKGETTYMEASVSPSAGTGLLGLGLSMTSSSIPESSVSMKSTVSANETGVEGRIQEEEEEEEYKKLGKKGETTYMEASVSPSAGTGLPGLGLSMTSSSIPEYSVSMKSTVSANETGIEERIQEEEEEMKRLGEKGETTYMEASVSPSAGTGLHGLGLSMTPFSTPESSVSMKSTVSANETGVEGRIQEEEEEEEYKKLGEKGETTYMEASVSPSAGTGLLGLGLSMTSSSIPESSVSMKSTVSANETGIEGRIQEEEEEEEYKKLGEKGETTYMEASVSPSAGTGLLGLGLSMTSSSIPESSVSMKSTVSANETGVEGRIQEEEEEEEYKKLGKKGETTYMEASVSPSAGTGLPGLGLSMTSSSIPESSVSMKSTVSANETGVEGRIQEEEEEEEYKKLGEKGETTYMEASVSPSAGTGLLGLGLSMTSSSIPESSVSMKSTVSANETGIEGRIQEEEEEEEYKKLGEKGETTYMEASVSPSAGTGLLGFGLSMTSSSIPESSVSMKSTVSANETGIEERIQEEEEEMKRPGEKGETTYMEAPVSPSAGTGLLGLGLSMTPFSIPESSVSMKSTVSANETGIGERIQEEEEEMKRPGEKGETTYMEAPVSPSAGTGLLGLGLSMTPFSIPESSVSMKSTVSANETGIEGRIQEEEEEEEYKKLGEKGETTYMEASVSPSAGTGLLGLGLSMTSSSIPESSVSMKSTVSANETGVEGRIQEEEEEEEYKKLGKKGETTYMEASVSPSAGTGLLGLGLSMTPFSSPESSVSMKSTVSANETGIEGRIHEEEEEEEYKKLGEKGETTYMEASVSPSAGTGLLGLGLSMTSSSIPESSVSMKSTVSANETGIEGRIQEEEEEEEYKKLGEKGETTYMEASVSPSAGTGLPGLGLSMTSSSIPESSVSMKSTVSANETGIEERIQEEEVEMKRPGEKGETTYMEAPVSPSAGTGLLGLGLSMTPFSIPESSVSMKSTVSANETGIEGRIQEEEEEEEYKKLGEKGETTYMEASVSPSAGTGLLGLGLSMTSSSIPESSVSMKSTVSANETGVEGRIQEEEEEEEYKKLGKKGETTYMEASVSPSAGTGLLGLGLSMTPFSSPESSVSMKSTVSANETGIEGRIHEEEEEEEYKKLGEKGETTYMEASVSPSAGTGLLGLGLSMTPFSIPESSVSMKSTVSANETGIGERIQEEEEEMKRPGEKGETTYMEAPVSPSAGTGLLGLGLSMTPFSIPESSVSMKSTVSANETGIEGRIQEEEEEEEYKKLGEKGETTYMEASVSPSAGTGLLGLGLSMTSSSIPESSVSMKSTVSANETGIEGRIQEEEEEEEYKKLGEKGETTYMEASVSPSAGTGLLGLGLSMTSSSIPESSVSMKSTVSANETGVEGRIQEEEEEEEYKKLGEKGETTYMEASVSPSAGTGLLGLGLSMTSSSIPESSVSMKSTVSANETGIEERIQEEEEEMKRPGEKGETTYMEASVSPSAGTGLLGLGLSMTPFSIPESSVSMKSTVSANETGIEERIQEEEEEMKRLGEKGETTYMEAPVSPSAGTGLLGLGLSMTPFSIPESSVSMKSTVSANETGIEGRIQEEEEEEEYKKLGEKGETTYMEASVSPSAGTGLLGLGLSMTSSSIPESSVSMKSTVSANETGVEGRIQEEEEEEEYKNWAKKEKRHIWKLQYHHQLALGCLVLVYR</sequence>
<dbReference type="GeneID" id="6101853"/>
<dbReference type="KEGG" id="bmy:BM_BM18112"/>
<evidence type="ECO:0000256" key="1">
    <source>
        <dbReference type="SAM" id="MobiDB-lite"/>
    </source>
</evidence>
<dbReference type="RefSeq" id="XP_042931566.1">
    <property type="nucleotide sequence ID" value="XM_043075632.1"/>
</dbReference>
<evidence type="ECO:0000256" key="2">
    <source>
        <dbReference type="SAM" id="SignalP"/>
    </source>
</evidence>
<organism evidence="3">
    <name type="scientific">Brugia malayi</name>
    <name type="common">Filarial nematode worm</name>
    <dbReference type="NCBI Taxonomy" id="6279"/>
    <lineage>
        <taxon>Eukaryota</taxon>
        <taxon>Metazoa</taxon>
        <taxon>Ecdysozoa</taxon>
        <taxon>Nematoda</taxon>
        <taxon>Chromadorea</taxon>
        <taxon>Rhabditida</taxon>
        <taxon>Spirurina</taxon>
        <taxon>Spiruromorpha</taxon>
        <taxon>Filarioidea</taxon>
        <taxon>Onchocercidae</taxon>
        <taxon>Brugia</taxon>
    </lineage>
</organism>
<feature type="region of interest" description="Disordered" evidence="1">
    <location>
        <begin position="791"/>
        <end position="812"/>
    </location>
</feature>
<dbReference type="CTD" id="6101853"/>
<feature type="region of interest" description="Disordered" evidence="1">
    <location>
        <begin position="904"/>
        <end position="930"/>
    </location>
</feature>
<name>A0A4E9F5M1_BRUMA</name>
<feature type="chain" id="PRO_5023925951" evidence="2">
    <location>
        <begin position="19"/>
        <end position="1891"/>
    </location>
</feature>
<keyword evidence="2" id="KW-0732">Signal</keyword>
<feature type="compositionally biased region" description="Basic and acidic residues" evidence="1">
    <location>
        <begin position="1395"/>
        <end position="1404"/>
    </location>
</feature>
<dbReference type="WBParaSite" id="Bm18112.1">
    <property type="protein sequence ID" value="Bm18112.1"/>
    <property type="gene ID" value="WBGene00269252"/>
</dbReference>
<feature type="compositionally biased region" description="Polar residues" evidence="1">
    <location>
        <begin position="240"/>
        <end position="250"/>
    </location>
</feature>
<feature type="compositionally biased region" description="Polar residues" evidence="1">
    <location>
        <begin position="1237"/>
        <end position="1247"/>
    </location>
</feature>
<feature type="compositionally biased region" description="Basic and acidic residues" evidence="1">
    <location>
        <begin position="796"/>
        <end position="805"/>
    </location>
</feature>
<evidence type="ECO:0000313" key="5">
    <source>
        <dbReference type="WBParaSite" id="Bm18112.1"/>
    </source>
</evidence>
<feature type="compositionally biased region" description="Polar residues" evidence="1">
    <location>
        <begin position="1834"/>
        <end position="1845"/>
    </location>
</feature>
<protein>
    <submittedName>
        <fullName evidence="3 5">Uncharacterized protein</fullName>
    </submittedName>
</protein>
<feature type="region of interest" description="Disordered" evidence="1">
    <location>
        <begin position="566"/>
        <end position="598"/>
    </location>
</feature>
<dbReference type="Proteomes" id="UP000006672">
    <property type="component" value="Unassembled WGS sequence"/>
</dbReference>
<feature type="region of interest" description="Disordered" evidence="1">
    <location>
        <begin position="1772"/>
        <end position="1792"/>
    </location>
</feature>
<feature type="region of interest" description="Disordered" evidence="1">
    <location>
        <begin position="1834"/>
        <end position="1856"/>
    </location>
</feature>